<feature type="domain" description="Type 4 fimbrial biogenesis protein PilX N-terminal" evidence="3">
    <location>
        <begin position="63"/>
        <end position="113"/>
    </location>
</feature>
<dbReference type="PATRIC" id="fig|1116472.3.peg.117"/>
<dbReference type="EMBL" id="AYLO01000006">
    <property type="protein sequence ID" value="ESS74048.1"/>
    <property type="molecule type" value="Genomic_DNA"/>
</dbReference>
<evidence type="ECO:0000259" key="2">
    <source>
        <dbReference type="Pfam" id="PF13681"/>
    </source>
</evidence>
<dbReference type="eggNOG" id="COG4726">
    <property type="taxonomic scope" value="Bacteria"/>
</dbReference>
<dbReference type="STRING" id="1116472.MGMO_6c00220"/>
<feature type="domain" description="PilX/PilW C-terminal" evidence="2">
    <location>
        <begin position="129"/>
        <end position="222"/>
    </location>
</feature>
<comment type="caution">
    <text evidence="4">The sequence shown here is derived from an EMBL/GenBank/DDBJ whole genome shotgun (WGS) entry which is preliminary data.</text>
</comment>
<keyword evidence="1" id="KW-0472">Membrane</keyword>
<evidence type="ECO:0000313" key="4">
    <source>
        <dbReference type="EMBL" id="ESS74048.1"/>
    </source>
</evidence>
<proteinExistence type="predicted"/>
<organism evidence="4 5">
    <name type="scientific">Methyloglobulus morosus KoM1</name>
    <dbReference type="NCBI Taxonomy" id="1116472"/>
    <lineage>
        <taxon>Bacteria</taxon>
        <taxon>Pseudomonadati</taxon>
        <taxon>Pseudomonadota</taxon>
        <taxon>Gammaproteobacteria</taxon>
        <taxon>Methylococcales</taxon>
        <taxon>Methylococcaceae</taxon>
        <taxon>Methyloglobulus</taxon>
    </lineage>
</organism>
<dbReference type="InterPro" id="IPR025205">
    <property type="entry name" value="PilX/PilW_C"/>
</dbReference>
<reference evidence="4 5" key="1">
    <citation type="journal article" date="2013" name="Genome Announc.">
        <title>Draft Genome Sequence of the Methanotrophic Gammaproteobacterium Methyloglobulus morosus DSM 22980 Strain KoM1.</title>
        <authorList>
            <person name="Poehlein A."/>
            <person name="Deutzmann J.S."/>
            <person name="Daniel R."/>
            <person name="Simeonova D.D."/>
        </authorList>
    </citation>
    <scope>NUCLEOTIDE SEQUENCE [LARGE SCALE GENOMIC DNA]</scope>
    <source>
        <strain evidence="4 5">KoM1</strain>
    </source>
</reference>
<evidence type="ECO:0000259" key="3">
    <source>
        <dbReference type="Pfam" id="PF14341"/>
    </source>
</evidence>
<evidence type="ECO:0000313" key="5">
    <source>
        <dbReference type="Proteomes" id="UP000017842"/>
    </source>
</evidence>
<keyword evidence="1" id="KW-1133">Transmembrane helix</keyword>
<dbReference type="InterPro" id="IPR025746">
    <property type="entry name" value="PilX_N_dom"/>
</dbReference>
<dbReference type="RefSeq" id="WP_023493045.1">
    <property type="nucleotide sequence ID" value="NZ_AYLO01000006.1"/>
</dbReference>
<protein>
    <submittedName>
        <fullName evidence="4">Tfp pilus assembly protein PilX</fullName>
    </submittedName>
</protein>
<name>V5CB67_9GAMM</name>
<dbReference type="Pfam" id="PF13681">
    <property type="entry name" value="PilX"/>
    <property type="match status" value="1"/>
</dbReference>
<keyword evidence="1" id="KW-0812">Transmembrane</keyword>
<evidence type="ECO:0000256" key="1">
    <source>
        <dbReference type="SAM" id="Phobius"/>
    </source>
</evidence>
<accession>V5CB67</accession>
<dbReference type="AlphaFoldDB" id="V5CB67"/>
<dbReference type="Proteomes" id="UP000017842">
    <property type="component" value="Unassembled WGS sequence"/>
</dbReference>
<feature type="transmembrane region" description="Helical" evidence="1">
    <location>
        <begin position="65"/>
        <end position="84"/>
    </location>
</feature>
<sequence>MTTPSKLNKEGYIKIILSDMPSSGGNSKELPHSIKIASHRAKRYSPKGVRPNLATNSGFKHQSGVVLLVGLIMLMLLTMIGLSGSQVTSLEEKMAGNMKDRNLAFQAAEAALREGEANVGTVRYDCANGSGRYYTCYTGTKPVWDNIDWSASANPAKTVAYTGNLGVSSGFLSANPRYIIEYMGPADCVGSALGANDCHNYRITSRATGGTENAVVMLQSVILTKAAPPP</sequence>
<dbReference type="Pfam" id="PF14341">
    <property type="entry name" value="PilX_N"/>
    <property type="match status" value="1"/>
</dbReference>
<keyword evidence="5" id="KW-1185">Reference proteome</keyword>
<gene>
    <name evidence="4" type="primary">pilX</name>
    <name evidence="4" type="ORF">MGMO_6c00220</name>
</gene>